<evidence type="ECO:0000313" key="7">
    <source>
        <dbReference type="Proteomes" id="UP000754883"/>
    </source>
</evidence>
<feature type="transmembrane region" description="Helical" evidence="5">
    <location>
        <begin position="180"/>
        <end position="202"/>
    </location>
</feature>
<protein>
    <recommendedName>
        <fullName evidence="8">Parasitic phase-specific protein PSP-1</fullName>
    </recommendedName>
</protein>
<feature type="transmembrane region" description="Helical" evidence="5">
    <location>
        <begin position="214"/>
        <end position="235"/>
    </location>
</feature>
<dbReference type="Pfam" id="PF04479">
    <property type="entry name" value="RTA1"/>
    <property type="match status" value="2"/>
</dbReference>
<keyword evidence="3 5" id="KW-1133">Transmembrane helix</keyword>
<dbReference type="GO" id="GO:0000324">
    <property type="term" value="C:fungal-type vacuole"/>
    <property type="evidence" value="ECO:0007669"/>
    <property type="project" value="TreeGrafter"/>
</dbReference>
<evidence type="ECO:0000256" key="5">
    <source>
        <dbReference type="SAM" id="Phobius"/>
    </source>
</evidence>
<accession>A0A9N9UEN6</accession>
<reference evidence="7" key="1">
    <citation type="submission" date="2019-06" db="EMBL/GenBank/DDBJ databases">
        <authorList>
            <person name="Broberg M."/>
        </authorList>
    </citation>
    <scope>NUCLEOTIDE SEQUENCE [LARGE SCALE GENOMIC DNA]</scope>
</reference>
<dbReference type="AlphaFoldDB" id="A0A9N9UEN6"/>
<feature type="transmembrane region" description="Helical" evidence="5">
    <location>
        <begin position="84"/>
        <end position="105"/>
    </location>
</feature>
<gene>
    <name evidence="6" type="ORF">CBYS24578_00014839</name>
</gene>
<sequence>MDGLPSNNLSSTSLEESLMMNYMASQLSKIVVFGPGSNCTLEICPLDWSVYKYRPSLSINAGFLTLFGLAMVIHIYLGIRWRSWWFMAFMISGCVFEMIGYGGRIMLYKNPFSFPGFLIQIIFITGAPVFFTAAIYVTLSKTQVLLCSSTNLERELTINYWIICRIEHFSAALSRIRPKLFYYFFIPADIICLVLQAAGGAVSTVSRGVSQRGIDIAMVGLILQVTVLVVFIALFGDYMARYLRSQVTQRFTTTETSFFICLALATVLILARCAYRCYELKEGYTDSELITNESLFIALEGGLVYASSLLLCIGHPGLIFHGTGCEKLDDDDVSGDQIPLERFVYREPEPETEIGVAK</sequence>
<comment type="subcellular location">
    <subcellularLocation>
        <location evidence="1">Membrane</location>
        <topology evidence="1">Multi-pass membrane protein</topology>
    </subcellularLocation>
</comment>
<evidence type="ECO:0008006" key="8">
    <source>
        <dbReference type="Google" id="ProtNLM"/>
    </source>
</evidence>
<feature type="transmembrane region" description="Helical" evidence="5">
    <location>
        <begin position="256"/>
        <end position="275"/>
    </location>
</feature>
<organism evidence="6 7">
    <name type="scientific">Clonostachys byssicola</name>
    <dbReference type="NCBI Taxonomy" id="160290"/>
    <lineage>
        <taxon>Eukaryota</taxon>
        <taxon>Fungi</taxon>
        <taxon>Dikarya</taxon>
        <taxon>Ascomycota</taxon>
        <taxon>Pezizomycotina</taxon>
        <taxon>Sordariomycetes</taxon>
        <taxon>Hypocreomycetidae</taxon>
        <taxon>Hypocreales</taxon>
        <taxon>Bionectriaceae</taxon>
        <taxon>Clonostachys</taxon>
    </lineage>
</organism>
<dbReference type="EMBL" id="CABFNO020001465">
    <property type="protein sequence ID" value="CAG9989308.1"/>
    <property type="molecule type" value="Genomic_DNA"/>
</dbReference>
<keyword evidence="7" id="KW-1185">Reference proteome</keyword>
<evidence type="ECO:0000256" key="2">
    <source>
        <dbReference type="ARBA" id="ARBA00022692"/>
    </source>
</evidence>
<evidence type="ECO:0000313" key="6">
    <source>
        <dbReference type="EMBL" id="CAG9989308.1"/>
    </source>
</evidence>
<keyword evidence="2 5" id="KW-0812">Transmembrane</keyword>
<keyword evidence="4 5" id="KW-0472">Membrane</keyword>
<dbReference type="Proteomes" id="UP000754883">
    <property type="component" value="Unassembled WGS sequence"/>
</dbReference>
<dbReference type="InterPro" id="IPR007568">
    <property type="entry name" value="RTA1"/>
</dbReference>
<feature type="transmembrane region" description="Helical" evidence="5">
    <location>
        <begin position="295"/>
        <end position="313"/>
    </location>
</feature>
<evidence type="ECO:0000256" key="3">
    <source>
        <dbReference type="ARBA" id="ARBA00022989"/>
    </source>
</evidence>
<feature type="transmembrane region" description="Helical" evidence="5">
    <location>
        <begin position="117"/>
        <end position="139"/>
    </location>
</feature>
<dbReference type="GO" id="GO:0005886">
    <property type="term" value="C:plasma membrane"/>
    <property type="evidence" value="ECO:0007669"/>
    <property type="project" value="TreeGrafter"/>
</dbReference>
<evidence type="ECO:0000256" key="1">
    <source>
        <dbReference type="ARBA" id="ARBA00004141"/>
    </source>
</evidence>
<feature type="transmembrane region" description="Helical" evidence="5">
    <location>
        <begin position="57"/>
        <end position="77"/>
    </location>
</feature>
<reference evidence="6 7" key="2">
    <citation type="submission" date="2021-10" db="EMBL/GenBank/DDBJ databases">
        <authorList>
            <person name="Piombo E."/>
        </authorList>
    </citation>
    <scope>NUCLEOTIDE SEQUENCE [LARGE SCALE GENOMIC DNA]</scope>
</reference>
<comment type="caution">
    <text evidence="6">The sequence shown here is derived from an EMBL/GenBank/DDBJ whole genome shotgun (WGS) entry which is preliminary data.</text>
</comment>
<name>A0A9N9UEN6_9HYPO</name>
<dbReference type="PANTHER" id="PTHR31465:SF9">
    <property type="entry name" value="SPHINGOID LONG-CHAIN BASE TRANSPORTER RSB1"/>
    <property type="match status" value="1"/>
</dbReference>
<dbReference type="PANTHER" id="PTHR31465">
    <property type="entry name" value="PROTEIN RTA1-RELATED"/>
    <property type="match status" value="1"/>
</dbReference>
<dbReference type="OrthoDB" id="4521223at2759"/>
<proteinExistence type="predicted"/>
<evidence type="ECO:0000256" key="4">
    <source>
        <dbReference type="ARBA" id="ARBA00023136"/>
    </source>
</evidence>